<dbReference type="EMBL" id="OU963909">
    <property type="protein sequence ID" value="CAH0677274.1"/>
    <property type="molecule type" value="Genomic_DNA"/>
</dbReference>
<accession>A0ABN8EAX3</accession>
<dbReference type="Pfam" id="PF02221">
    <property type="entry name" value="E1_DerP2_DerF2"/>
    <property type="match status" value="1"/>
</dbReference>
<keyword evidence="5" id="KW-1185">Reference proteome</keyword>
<dbReference type="PANTHER" id="PTHR11306">
    <property type="entry name" value="NIEMANN PICK TYPE C2 PROTEIN NPC2-RELATED"/>
    <property type="match status" value="1"/>
</dbReference>
<comment type="similarity">
    <text evidence="1">Belongs to the NPC2 family.</text>
</comment>
<dbReference type="SMART" id="SM00737">
    <property type="entry name" value="ML"/>
    <property type="match status" value="1"/>
</dbReference>
<reference evidence="4" key="1">
    <citation type="submission" date="2021-12" db="EMBL/GenBank/DDBJ databases">
        <authorList>
            <person name="King R."/>
        </authorList>
    </citation>
    <scope>NUCLEOTIDE SEQUENCE</scope>
</reference>
<evidence type="ECO:0000259" key="3">
    <source>
        <dbReference type="SMART" id="SM00737"/>
    </source>
</evidence>
<gene>
    <name evidence="4" type="ORF">CHILSU_LOCUS3455</name>
</gene>
<feature type="domain" description="MD-2-related lipid-recognition" evidence="3">
    <location>
        <begin position="23"/>
        <end position="148"/>
    </location>
</feature>
<protein>
    <recommendedName>
        <fullName evidence="3">MD-2-related lipid-recognition domain-containing protein</fullName>
    </recommendedName>
</protein>
<dbReference type="Proteomes" id="UP001153292">
    <property type="component" value="Chromosome 16"/>
</dbReference>
<evidence type="ECO:0000313" key="5">
    <source>
        <dbReference type="Proteomes" id="UP001153292"/>
    </source>
</evidence>
<dbReference type="InterPro" id="IPR003172">
    <property type="entry name" value="ML_dom"/>
</dbReference>
<dbReference type="Gene3D" id="2.60.40.770">
    <property type="match status" value="1"/>
</dbReference>
<dbReference type="InterPro" id="IPR039670">
    <property type="entry name" value="NPC2-like"/>
</dbReference>
<evidence type="ECO:0000256" key="2">
    <source>
        <dbReference type="SAM" id="SignalP"/>
    </source>
</evidence>
<evidence type="ECO:0000313" key="4">
    <source>
        <dbReference type="EMBL" id="CAH0677274.1"/>
    </source>
</evidence>
<evidence type="ECO:0000256" key="1">
    <source>
        <dbReference type="ARBA" id="ARBA00006370"/>
    </source>
</evidence>
<feature type="chain" id="PRO_5047083308" description="MD-2-related lipid-recognition domain-containing protein" evidence="2">
    <location>
        <begin position="19"/>
        <end position="152"/>
    </location>
</feature>
<name>A0ABN8EAX3_CHISP</name>
<dbReference type="InterPro" id="IPR014756">
    <property type="entry name" value="Ig_E-set"/>
</dbReference>
<keyword evidence="2" id="KW-0732">Signal</keyword>
<feature type="signal peptide" evidence="2">
    <location>
        <begin position="1"/>
        <end position="18"/>
    </location>
</feature>
<proteinExistence type="inferred from homology"/>
<sequence>MAAKFLTVFLTLLAVAAAEVAVFRRCDKVSQDPCTITELRITPCRKSPCVLKKGRNASLEFDFTPNFATSKLKTAVYWADDPTEAPFATVGIADGCQHATCPTVVGTQNTLTYSLYVGKKLPNGKFWFRWKLWNDENPEQLCCFETNVELKK</sequence>
<dbReference type="PANTHER" id="PTHR11306:SF55">
    <property type="entry name" value="GEO08227P1-RELATED"/>
    <property type="match status" value="1"/>
</dbReference>
<dbReference type="SUPFAM" id="SSF81296">
    <property type="entry name" value="E set domains"/>
    <property type="match status" value="1"/>
</dbReference>
<organism evidence="4 5">
    <name type="scientific">Chilo suppressalis</name>
    <name type="common">Asiatic rice borer moth</name>
    <dbReference type="NCBI Taxonomy" id="168631"/>
    <lineage>
        <taxon>Eukaryota</taxon>
        <taxon>Metazoa</taxon>
        <taxon>Ecdysozoa</taxon>
        <taxon>Arthropoda</taxon>
        <taxon>Hexapoda</taxon>
        <taxon>Insecta</taxon>
        <taxon>Pterygota</taxon>
        <taxon>Neoptera</taxon>
        <taxon>Endopterygota</taxon>
        <taxon>Lepidoptera</taxon>
        <taxon>Glossata</taxon>
        <taxon>Ditrysia</taxon>
        <taxon>Pyraloidea</taxon>
        <taxon>Crambidae</taxon>
        <taxon>Crambinae</taxon>
        <taxon>Chilo</taxon>
    </lineage>
</organism>